<dbReference type="AlphaFoldDB" id="A0A7W7HGJ9"/>
<dbReference type="InterPro" id="IPR000835">
    <property type="entry name" value="HTH_MarR-typ"/>
</dbReference>
<gene>
    <name evidence="2" type="ORF">Alo02nite_18410</name>
    <name evidence="3" type="ORF">BJ964_004331</name>
</gene>
<dbReference type="Proteomes" id="UP000590511">
    <property type="component" value="Unassembled WGS sequence"/>
</dbReference>
<dbReference type="SUPFAM" id="SSF46785">
    <property type="entry name" value="Winged helix' DNA-binding domain"/>
    <property type="match status" value="1"/>
</dbReference>
<dbReference type="PANTHER" id="PTHR33164">
    <property type="entry name" value="TRANSCRIPTIONAL REGULATOR, MARR FAMILY"/>
    <property type="match status" value="1"/>
</dbReference>
<reference evidence="3 4" key="1">
    <citation type="submission" date="2020-08" db="EMBL/GenBank/DDBJ databases">
        <title>Sequencing the genomes of 1000 actinobacteria strains.</title>
        <authorList>
            <person name="Klenk H.-P."/>
        </authorList>
    </citation>
    <scope>NUCLEOTIDE SEQUENCE [LARGE SCALE GENOMIC DNA]</scope>
    <source>
        <strain evidence="3 4">DSM 43150</strain>
    </source>
</reference>
<evidence type="ECO:0000313" key="4">
    <source>
        <dbReference type="Proteomes" id="UP000590511"/>
    </source>
</evidence>
<dbReference type="GO" id="GO:0003700">
    <property type="term" value="F:DNA-binding transcription factor activity"/>
    <property type="evidence" value="ECO:0007669"/>
    <property type="project" value="InterPro"/>
</dbReference>
<sequence>MTEPEQTLFDLGPRSSLTPPVRAFRVSLVLAQRLRYLMDDRLRADGLTTQQAALLTAVRALDRPGLTEAAAALGTTHQNAAQLVAALERKGMLRAEPDPADRRRRRLTATEASERYWRGRDAGDEDAVAGWFATLTPEELTTFCALAEKVLAGLDR</sequence>
<dbReference type="PROSITE" id="PS50995">
    <property type="entry name" value="HTH_MARR_2"/>
    <property type="match status" value="1"/>
</dbReference>
<dbReference type="InterPro" id="IPR036388">
    <property type="entry name" value="WH-like_DNA-bd_sf"/>
</dbReference>
<reference evidence="2 5" key="2">
    <citation type="submission" date="2021-01" db="EMBL/GenBank/DDBJ databases">
        <title>Whole genome shotgun sequence of Actinoplanes lobatus NBRC 12513.</title>
        <authorList>
            <person name="Komaki H."/>
            <person name="Tamura T."/>
        </authorList>
    </citation>
    <scope>NUCLEOTIDE SEQUENCE [LARGE SCALE GENOMIC DNA]</scope>
    <source>
        <strain evidence="2 5">NBRC 12513</strain>
    </source>
</reference>
<dbReference type="GO" id="GO:0006950">
    <property type="term" value="P:response to stress"/>
    <property type="evidence" value="ECO:0007669"/>
    <property type="project" value="TreeGrafter"/>
</dbReference>
<protein>
    <submittedName>
        <fullName evidence="3">DNA-binding MarR family transcriptional regulator</fullName>
    </submittedName>
</protein>
<dbReference type="SMART" id="SM00347">
    <property type="entry name" value="HTH_MARR"/>
    <property type="match status" value="1"/>
</dbReference>
<dbReference type="EMBL" id="JACHNC010000001">
    <property type="protein sequence ID" value="MBB4750170.1"/>
    <property type="molecule type" value="Genomic_DNA"/>
</dbReference>
<dbReference type="Pfam" id="PF12802">
    <property type="entry name" value="MarR_2"/>
    <property type="match status" value="1"/>
</dbReference>
<dbReference type="Proteomes" id="UP000631312">
    <property type="component" value="Unassembled WGS sequence"/>
</dbReference>
<evidence type="ECO:0000313" key="2">
    <source>
        <dbReference type="EMBL" id="GIE38943.1"/>
    </source>
</evidence>
<comment type="caution">
    <text evidence="3">The sequence shown here is derived from an EMBL/GenBank/DDBJ whole genome shotgun (WGS) entry which is preliminary data.</text>
</comment>
<dbReference type="GO" id="GO:0003677">
    <property type="term" value="F:DNA binding"/>
    <property type="evidence" value="ECO:0007669"/>
    <property type="project" value="UniProtKB-KW"/>
</dbReference>
<evidence type="ECO:0000313" key="3">
    <source>
        <dbReference type="EMBL" id="MBB4750170.1"/>
    </source>
</evidence>
<dbReference type="InterPro" id="IPR036390">
    <property type="entry name" value="WH_DNA-bd_sf"/>
</dbReference>
<keyword evidence="3" id="KW-0238">DNA-binding</keyword>
<organism evidence="3 4">
    <name type="scientific">Actinoplanes lobatus</name>
    <dbReference type="NCBI Taxonomy" id="113568"/>
    <lineage>
        <taxon>Bacteria</taxon>
        <taxon>Bacillati</taxon>
        <taxon>Actinomycetota</taxon>
        <taxon>Actinomycetes</taxon>
        <taxon>Micromonosporales</taxon>
        <taxon>Micromonosporaceae</taxon>
        <taxon>Actinoplanes</taxon>
    </lineage>
</organism>
<feature type="domain" description="HTH marR-type" evidence="1">
    <location>
        <begin position="20"/>
        <end position="152"/>
    </location>
</feature>
<dbReference type="PANTHER" id="PTHR33164:SF99">
    <property type="entry name" value="MARR FAMILY REGULATORY PROTEIN"/>
    <property type="match status" value="1"/>
</dbReference>
<name>A0A7W7HGJ9_9ACTN</name>
<accession>A0A7W7HGJ9</accession>
<proteinExistence type="predicted"/>
<dbReference type="InterPro" id="IPR039422">
    <property type="entry name" value="MarR/SlyA-like"/>
</dbReference>
<dbReference type="EMBL" id="BOMP01000029">
    <property type="protein sequence ID" value="GIE38943.1"/>
    <property type="molecule type" value="Genomic_DNA"/>
</dbReference>
<evidence type="ECO:0000259" key="1">
    <source>
        <dbReference type="PROSITE" id="PS50995"/>
    </source>
</evidence>
<dbReference type="RefSeq" id="WP_188122378.1">
    <property type="nucleotide sequence ID" value="NZ_BOMP01000029.1"/>
</dbReference>
<evidence type="ECO:0000313" key="5">
    <source>
        <dbReference type="Proteomes" id="UP000631312"/>
    </source>
</evidence>
<dbReference type="Gene3D" id="1.10.10.10">
    <property type="entry name" value="Winged helix-like DNA-binding domain superfamily/Winged helix DNA-binding domain"/>
    <property type="match status" value="1"/>
</dbReference>
<keyword evidence="5" id="KW-1185">Reference proteome</keyword>